<organism evidence="4 5">
    <name type="scientific">Salinicola lusitanus</name>
    <dbReference type="NCBI Taxonomy" id="1949085"/>
    <lineage>
        <taxon>Bacteria</taxon>
        <taxon>Pseudomonadati</taxon>
        <taxon>Pseudomonadota</taxon>
        <taxon>Gammaproteobacteria</taxon>
        <taxon>Oceanospirillales</taxon>
        <taxon>Halomonadaceae</taxon>
        <taxon>Salinicola</taxon>
    </lineage>
</organism>
<dbReference type="Gene3D" id="3.20.20.80">
    <property type="entry name" value="Glycosidases"/>
    <property type="match status" value="1"/>
</dbReference>
<keyword evidence="5" id="KW-1185">Reference proteome</keyword>
<dbReference type="InterPro" id="IPR023854">
    <property type="entry name" value="PGA_deacetylase_PgaB"/>
</dbReference>
<feature type="domain" description="NodB homology" evidence="3">
    <location>
        <begin position="110"/>
        <end position="388"/>
    </location>
</feature>
<evidence type="ECO:0000259" key="3">
    <source>
        <dbReference type="PROSITE" id="PS51677"/>
    </source>
</evidence>
<proteinExistence type="predicted"/>
<dbReference type="PANTHER" id="PTHR34216">
    <property type="match status" value="1"/>
</dbReference>
<name>A0ABZ3CVN0_9GAMM</name>
<dbReference type="PANTHER" id="PTHR34216:SF7">
    <property type="entry name" value="POLY-BETA-1,6-N-ACETYL-D-GLUCOSAMINE N-DEACETYLASE"/>
    <property type="match status" value="1"/>
</dbReference>
<dbReference type="SUPFAM" id="SSF88713">
    <property type="entry name" value="Glycoside hydrolase/deacetylase"/>
    <property type="match status" value="1"/>
</dbReference>
<dbReference type="InterPro" id="IPR032772">
    <property type="entry name" value="PGA_deacetylase_PgaB_C"/>
</dbReference>
<sequence>MRSTLLHFALVALLGALSTAAQARGAPSSPPTTGLPGDVTTLQIPAGHFVTLGFHDVRDDTRPAVDRDPYAVSTERLASLFDWLAANDWHPISLDDIEAAREGRRPLPPNAVLLSFDDGLASFYGRVFPLLRAFGYPALFAVETGWIERVGRGDRVTAAATDPVASRLEEGAVIGGDGDAGAANEVLYNGRARGAEGFVDWGQVREMQASGLVEVASHTDDLHHGILANPQGNVEPAALTRRYDAASGAYESDADYRRRVHADLVRSAEIIERHTGVRPRTLVWPYGATNPVTERIAREAGYRFTFSLGDQRLSTPSSGPDFGRFLVMNDPDPVAVESQVAQTVDPPRRIQRAVQVDLDYLYDPDPDQVNANLSALLDRIQAMQVRTVYLQAFADPDGDGTASALYFPNDYLPMRADLFNRVAWQLKTRAGVDVYAWLPLLAFDLPDAERQQQLAVRARGSDGKSRIADRDYRRLSPFRPAALALVRGIYGDLARNTPGIDGILIHDDAYLAADEDAQACNPAARWPGGQRALTDCDLSARDKTRALIDFSHQAVAAAREYANLSNRFRVARNIYARVVLDPAAESRFAQALGPFLDNYDEVALMAMPYLDDADMARDDRSASRWLDDLIDQVMRQPDGLRKTVFELQAYDWARDRWIEPGRFKAWMHQLVRRGGLNLAYYPDDFITGMPAFQPTFEGMSLNEFPYSTSRLRSQP</sequence>
<feature type="chain" id="PRO_5047432410" evidence="2">
    <location>
        <begin position="24"/>
        <end position="715"/>
    </location>
</feature>
<dbReference type="InterPro" id="IPR002509">
    <property type="entry name" value="NODB_dom"/>
</dbReference>
<gene>
    <name evidence="4" type="primary">pgaB</name>
    <name evidence="4" type="ORF">AAGT95_04210</name>
</gene>
<keyword evidence="1 2" id="KW-0732">Signal</keyword>
<dbReference type="EMBL" id="CP151919">
    <property type="protein sequence ID" value="XAD55184.1"/>
    <property type="molecule type" value="Genomic_DNA"/>
</dbReference>
<dbReference type="InterPro" id="IPR051398">
    <property type="entry name" value="Polysacch_Deacetylase"/>
</dbReference>
<reference evidence="4 5" key="1">
    <citation type="submission" date="2024-04" db="EMBL/GenBank/DDBJ databases">
        <title>Salinicola lusitanus LLJ914,a marine bacterium isolated from the Okinawa Trough.</title>
        <authorList>
            <person name="Li J."/>
        </authorList>
    </citation>
    <scope>NUCLEOTIDE SEQUENCE [LARGE SCALE GENOMIC DNA]</scope>
    <source>
        <strain evidence="4 5">LLJ914</strain>
    </source>
</reference>
<evidence type="ECO:0000256" key="2">
    <source>
        <dbReference type="SAM" id="SignalP"/>
    </source>
</evidence>
<dbReference type="PROSITE" id="PS51677">
    <property type="entry name" value="NODB"/>
    <property type="match status" value="1"/>
</dbReference>
<evidence type="ECO:0000313" key="4">
    <source>
        <dbReference type="EMBL" id="XAD55184.1"/>
    </source>
</evidence>
<dbReference type="RefSeq" id="WP_342595657.1">
    <property type="nucleotide sequence ID" value="NZ_CP151919.1"/>
</dbReference>
<dbReference type="Proteomes" id="UP001453229">
    <property type="component" value="Chromosome"/>
</dbReference>
<accession>A0ABZ3CVN0</accession>
<protein>
    <submittedName>
        <fullName evidence="4">Poly-beta-1,6-N-acetyl-D-glucosamine N-deacetylase PgaB</fullName>
    </submittedName>
</protein>
<dbReference type="NCBIfam" id="TIGR03938">
    <property type="entry name" value="deacetyl_PgaB"/>
    <property type="match status" value="1"/>
</dbReference>
<evidence type="ECO:0000313" key="5">
    <source>
        <dbReference type="Proteomes" id="UP001453229"/>
    </source>
</evidence>
<dbReference type="Gene3D" id="3.20.20.370">
    <property type="entry name" value="Glycoside hydrolase/deacetylase"/>
    <property type="match status" value="1"/>
</dbReference>
<evidence type="ECO:0000256" key="1">
    <source>
        <dbReference type="ARBA" id="ARBA00022729"/>
    </source>
</evidence>
<dbReference type="Pfam" id="PF14883">
    <property type="entry name" value="GHL13"/>
    <property type="match status" value="1"/>
</dbReference>
<dbReference type="Pfam" id="PF01522">
    <property type="entry name" value="Polysacc_deac_1"/>
    <property type="match status" value="1"/>
</dbReference>
<feature type="signal peptide" evidence="2">
    <location>
        <begin position="1"/>
        <end position="23"/>
    </location>
</feature>
<dbReference type="InterPro" id="IPR011330">
    <property type="entry name" value="Glyco_hydro/deAcase_b/a-brl"/>
</dbReference>